<proteinExistence type="predicted"/>
<name>T2SKP8_HELPX</name>
<comment type="caution">
    <text evidence="1">The sequence shown here is derived from an EMBL/GenBank/DDBJ whole genome shotgun (WGS) entry which is preliminary data.</text>
</comment>
<accession>T2SKP8</accession>
<gene>
    <name evidence="1" type="ORF">L934_07670</name>
</gene>
<evidence type="ECO:0000313" key="1">
    <source>
        <dbReference type="EMBL" id="EQD93157.1"/>
    </source>
</evidence>
<organism evidence="1 2">
    <name type="scientific">Helicobacter pylori PZ5080</name>
    <dbReference type="NCBI Taxonomy" id="1337394"/>
    <lineage>
        <taxon>Bacteria</taxon>
        <taxon>Pseudomonadati</taxon>
        <taxon>Campylobacterota</taxon>
        <taxon>Epsilonproteobacteria</taxon>
        <taxon>Campylobacterales</taxon>
        <taxon>Helicobacteraceae</taxon>
        <taxon>Helicobacter</taxon>
    </lineage>
</organism>
<reference evidence="1 2" key="1">
    <citation type="journal article" date="2013" name="Genome Announc.">
        <title>Draft Genome Sequences of Helicobacter pylori Strains Isolated from Regions of Low and High Gastric Cancer Risk in Colombia.</title>
        <authorList>
            <person name="Sheh A."/>
            <person name="Piazuelo M.B."/>
            <person name="Wilson K.T."/>
            <person name="Correa P."/>
            <person name="Fox J.G."/>
        </authorList>
    </citation>
    <scope>NUCLEOTIDE SEQUENCE [LARGE SCALE GENOMIC DNA]</scope>
    <source>
        <strain evidence="1 2">PZ5080</strain>
    </source>
</reference>
<dbReference type="AlphaFoldDB" id="T2SKP8"/>
<evidence type="ECO:0000313" key="2">
    <source>
        <dbReference type="Proteomes" id="UP000015663"/>
    </source>
</evidence>
<dbReference type="Proteomes" id="UP000015663">
    <property type="component" value="Unassembled WGS sequence"/>
</dbReference>
<protein>
    <submittedName>
        <fullName evidence="1">Uncharacterized protein</fullName>
    </submittedName>
</protein>
<dbReference type="EMBL" id="ASYV01000112">
    <property type="protein sequence ID" value="EQD93157.1"/>
    <property type="molecule type" value="Genomic_DNA"/>
</dbReference>
<sequence length="30" mass="3547">MPLKSKIKKKGFETHFNSAQITLLKLREFI</sequence>